<dbReference type="Proteomes" id="UP000518288">
    <property type="component" value="Unassembled WGS sequence"/>
</dbReference>
<evidence type="ECO:0000313" key="7">
    <source>
        <dbReference type="Proteomes" id="UP000518288"/>
    </source>
</evidence>
<name>A0A7Y9UE97_9BURK</name>
<keyword evidence="7" id="KW-1185">Reference proteome</keyword>
<evidence type="ECO:0000256" key="1">
    <source>
        <dbReference type="ARBA" id="ARBA00004141"/>
    </source>
</evidence>
<keyword evidence="2 5" id="KW-0812">Transmembrane</keyword>
<organism evidence="6 7">
    <name type="scientific">Sphaerotilus montanus</name>
    <dbReference type="NCBI Taxonomy" id="522889"/>
    <lineage>
        <taxon>Bacteria</taxon>
        <taxon>Pseudomonadati</taxon>
        <taxon>Pseudomonadota</taxon>
        <taxon>Betaproteobacteria</taxon>
        <taxon>Burkholderiales</taxon>
        <taxon>Sphaerotilaceae</taxon>
        <taxon>Sphaerotilus</taxon>
    </lineage>
</organism>
<dbReference type="Pfam" id="PF05128">
    <property type="entry name" value="DUF697"/>
    <property type="match status" value="1"/>
</dbReference>
<keyword evidence="3 5" id="KW-1133">Transmembrane helix</keyword>
<evidence type="ECO:0000256" key="5">
    <source>
        <dbReference type="SAM" id="Phobius"/>
    </source>
</evidence>
<dbReference type="EMBL" id="JACCFH010000002">
    <property type="protein sequence ID" value="NYG35459.1"/>
    <property type="molecule type" value="Genomic_DNA"/>
</dbReference>
<dbReference type="InterPro" id="IPR021147">
    <property type="entry name" value="DUF697"/>
</dbReference>
<feature type="transmembrane region" description="Helical" evidence="5">
    <location>
        <begin position="122"/>
        <end position="142"/>
    </location>
</feature>
<dbReference type="RefSeq" id="WP_179636353.1">
    <property type="nucleotide sequence ID" value="NZ_JACCFH010000002.1"/>
</dbReference>
<sequence>MSQTADHNTIDAEATVVEPSAPATPAPVLVSDVVRSDRLLLANDIVKNHVIAATGISLIPIPGVDLAAIMGIQVKMAHSLCKLYDVPFKEKLVRSLLTSLVSSAGAVLAMTGLASLAKAVPVLGSIAGAAGVSATSAAMTYATGKVLTKHFETGGTIDTFDPVQFKEMFKAKVKEGAEVVKSLKPDAAPASA</sequence>
<keyword evidence="4 5" id="KW-0472">Membrane</keyword>
<reference evidence="6 7" key="1">
    <citation type="submission" date="2020-07" db="EMBL/GenBank/DDBJ databases">
        <title>Genomic Encyclopedia of Archaeal and Bacterial Type Strains, Phase II (KMG-II): from individual species to whole genera.</title>
        <authorList>
            <person name="Goeker M."/>
        </authorList>
    </citation>
    <scope>NUCLEOTIDE SEQUENCE [LARGE SCALE GENOMIC DNA]</scope>
    <source>
        <strain evidence="6 7">DSM 21226</strain>
    </source>
</reference>
<accession>A0A7Y9UE97</accession>
<comment type="subcellular location">
    <subcellularLocation>
        <location evidence="1">Membrane</location>
        <topology evidence="1">Multi-pass membrane protein</topology>
    </subcellularLocation>
</comment>
<feature type="transmembrane region" description="Helical" evidence="5">
    <location>
        <begin position="92"/>
        <end position="116"/>
    </location>
</feature>
<comment type="caution">
    <text evidence="6">The sequence shown here is derived from an EMBL/GenBank/DDBJ whole genome shotgun (WGS) entry which is preliminary data.</text>
</comment>
<gene>
    <name evidence="6" type="ORF">BDD16_004521</name>
</gene>
<proteinExistence type="predicted"/>
<dbReference type="GO" id="GO:0016020">
    <property type="term" value="C:membrane"/>
    <property type="evidence" value="ECO:0007669"/>
    <property type="project" value="UniProtKB-SubCell"/>
</dbReference>
<dbReference type="AlphaFoldDB" id="A0A7Y9UE97"/>
<evidence type="ECO:0000256" key="3">
    <source>
        <dbReference type="ARBA" id="ARBA00022989"/>
    </source>
</evidence>
<evidence type="ECO:0000313" key="6">
    <source>
        <dbReference type="EMBL" id="NYG35459.1"/>
    </source>
</evidence>
<evidence type="ECO:0000256" key="2">
    <source>
        <dbReference type="ARBA" id="ARBA00022692"/>
    </source>
</evidence>
<feature type="transmembrane region" description="Helical" evidence="5">
    <location>
        <begin position="50"/>
        <end position="72"/>
    </location>
</feature>
<protein>
    <submittedName>
        <fullName evidence="6">Uncharacterized protein (DUF697 family)</fullName>
    </submittedName>
</protein>
<evidence type="ECO:0000256" key="4">
    <source>
        <dbReference type="ARBA" id="ARBA00023136"/>
    </source>
</evidence>